<organism evidence="1 2">
    <name type="scientific">Plectus sambesii</name>
    <dbReference type="NCBI Taxonomy" id="2011161"/>
    <lineage>
        <taxon>Eukaryota</taxon>
        <taxon>Metazoa</taxon>
        <taxon>Ecdysozoa</taxon>
        <taxon>Nematoda</taxon>
        <taxon>Chromadorea</taxon>
        <taxon>Plectida</taxon>
        <taxon>Plectina</taxon>
        <taxon>Plectoidea</taxon>
        <taxon>Plectidae</taxon>
        <taxon>Plectus</taxon>
    </lineage>
</organism>
<reference evidence="2" key="1">
    <citation type="submission" date="2022-11" db="UniProtKB">
        <authorList>
            <consortium name="WormBaseParasite"/>
        </authorList>
    </citation>
    <scope>IDENTIFICATION</scope>
</reference>
<dbReference type="AlphaFoldDB" id="A0A914V699"/>
<accession>A0A914V699</accession>
<evidence type="ECO:0000313" key="1">
    <source>
        <dbReference type="Proteomes" id="UP000887566"/>
    </source>
</evidence>
<name>A0A914V699_9BILA</name>
<protein>
    <submittedName>
        <fullName evidence="2">Uncharacterized protein</fullName>
    </submittedName>
</protein>
<dbReference type="WBParaSite" id="PSAMB.scaffold149size72264.g2654.t1">
    <property type="protein sequence ID" value="PSAMB.scaffold149size72264.g2654.t1"/>
    <property type="gene ID" value="PSAMB.scaffold149size72264.g2654"/>
</dbReference>
<evidence type="ECO:0000313" key="2">
    <source>
        <dbReference type="WBParaSite" id="PSAMB.scaffold149size72264.g2654.t1"/>
    </source>
</evidence>
<proteinExistence type="predicted"/>
<keyword evidence="1" id="KW-1185">Reference proteome</keyword>
<sequence length="107" mass="12489">MKKLSNGSEKLQSKEMQKRKLTWEICMQKGKVFNNLMKKLPNGMGEVYFNLMKTLSNGTGKQQNKVVHMRSVYWDLCLKKEKACLGQMMKLSNGTEKQQNKEMLMHN</sequence>
<dbReference type="Proteomes" id="UP000887566">
    <property type="component" value="Unplaced"/>
</dbReference>